<evidence type="ECO:0000256" key="4">
    <source>
        <dbReference type="ARBA" id="ARBA00023004"/>
    </source>
</evidence>
<keyword evidence="2" id="KW-0949">S-adenosyl-L-methionine</keyword>
<dbReference type="InterPro" id="IPR051198">
    <property type="entry name" value="BchE-like"/>
</dbReference>
<protein>
    <submittedName>
        <fullName evidence="9">B12-binding domain-containing radical SAM protein</fullName>
    </submittedName>
</protein>
<keyword evidence="4" id="KW-0408">Iron</keyword>
<dbReference type="PROSITE" id="PS51918">
    <property type="entry name" value="RADICAL_SAM"/>
    <property type="match status" value="1"/>
</dbReference>
<dbReference type="InterPro" id="IPR023404">
    <property type="entry name" value="rSAM_horseshoe"/>
</dbReference>
<evidence type="ECO:0000256" key="6">
    <source>
        <dbReference type="SAM" id="Phobius"/>
    </source>
</evidence>
<evidence type="ECO:0000259" key="8">
    <source>
        <dbReference type="PROSITE" id="PS51918"/>
    </source>
</evidence>
<dbReference type="SMART" id="SM00729">
    <property type="entry name" value="Elp3"/>
    <property type="match status" value="1"/>
</dbReference>
<keyword evidence="10" id="KW-1185">Reference proteome</keyword>
<dbReference type="SFLD" id="SFLDG01082">
    <property type="entry name" value="B12-binding_domain_containing"/>
    <property type="match status" value="1"/>
</dbReference>
<evidence type="ECO:0000256" key="5">
    <source>
        <dbReference type="ARBA" id="ARBA00023014"/>
    </source>
</evidence>
<dbReference type="InterPro" id="IPR006158">
    <property type="entry name" value="Cobalamin-bd"/>
</dbReference>
<evidence type="ECO:0000256" key="2">
    <source>
        <dbReference type="ARBA" id="ARBA00022691"/>
    </source>
</evidence>
<keyword evidence="6" id="KW-0472">Membrane</keyword>
<comment type="caution">
    <text evidence="9">The sequence shown here is derived from an EMBL/GenBank/DDBJ whole genome shotgun (WGS) entry which is preliminary data.</text>
</comment>
<dbReference type="SFLD" id="SFLDS00029">
    <property type="entry name" value="Radical_SAM"/>
    <property type="match status" value="1"/>
</dbReference>
<dbReference type="SUPFAM" id="SSF102114">
    <property type="entry name" value="Radical SAM enzymes"/>
    <property type="match status" value="1"/>
</dbReference>
<evidence type="ECO:0000256" key="1">
    <source>
        <dbReference type="ARBA" id="ARBA00001966"/>
    </source>
</evidence>
<dbReference type="InterPro" id="IPR006638">
    <property type="entry name" value="Elp3/MiaA/NifB-like_rSAM"/>
</dbReference>
<evidence type="ECO:0000256" key="3">
    <source>
        <dbReference type="ARBA" id="ARBA00022723"/>
    </source>
</evidence>
<evidence type="ECO:0000313" key="10">
    <source>
        <dbReference type="Proteomes" id="UP001594351"/>
    </source>
</evidence>
<keyword evidence="6" id="KW-1133">Transmembrane helix</keyword>
<dbReference type="PROSITE" id="PS51332">
    <property type="entry name" value="B12_BINDING"/>
    <property type="match status" value="1"/>
</dbReference>
<proteinExistence type="predicted"/>
<evidence type="ECO:0000313" key="9">
    <source>
        <dbReference type="EMBL" id="MFC1851425.1"/>
    </source>
</evidence>
<sequence length="501" mass="58226">MKILFLSFQENSDIIGVKYLHAYIRSQGYDSSILLIPVVNELNIKAGIQYILDYQPAVLCISAMTYEFYKAASFLKTLRKEFKDCLFVFGGIHATSDTPDCLSVSDIVVRGEGEETLTALLDVYQNKSRAELYNIPGIAYASQGEIVYNPVNKLITDLDILPYPGHLPERMFVLHKGQVQPLQKAEIVKKYARYQGTFLSVTSSRGCPFSCSYCCNNILKSLYGKKNLRYRKWECVLDEIDQETRKFDTILYVNFQDDCFLMHHPQWIEDFSRSYKEKISIPFIIRTTPRHITREKLTLLKEAGLRWVFMGMQTGSDDINKKIYRRNVTAREYLEAATIVHDLHLSAWYDVILDNPYETLSDHLKTIDILMKTPKPFQLDLFSLDYFPGTELRSKAIADKIPIPEVGEKSYTEPEPKMINKYIRMSATLPVFLMRLLIKIKDSTWGKIIGYLMYYVSLFIEPFVYLYLIFKSNDYNIPRTLKVLRAFSVTAFKKLFFRYQG</sequence>
<keyword evidence="6" id="KW-0812">Transmembrane</keyword>
<organism evidence="9 10">
    <name type="scientific">candidate division CSSED10-310 bacterium</name>
    <dbReference type="NCBI Taxonomy" id="2855610"/>
    <lineage>
        <taxon>Bacteria</taxon>
        <taxon>Bacteria division CSSED10-310</taxon>
    </lineage>
</organism>
<gene>
    <name evidence="9" type="ORF">ACFL27_14605</name>
</gene>
<dbReference type="CDD" id="cd02068">
    <property type="entry name" value="radical_SAM_B12_BD"/>
    <property type="match status" value="1"/>
</dbReference>
<dbReference type="Gene3D" id="3.40.50.280">
    <property type="entry name" value="Cobalamin-binding domain"/>
    <property type="match status" value="1"/>
</dbReference>
<dbReference type="Proteomes" id="UP001594351">
    <property type="component" value="Unassembled WGS sequence"/>
</dbReference>
<reference evidence="9 10" key="1">
    <citation type="submission" date="2024-09" db="EMBL/GenBank/DDBJ databases">
        <title>Laminarin stimulates single cell rates of sulfate reduction while oxygen inhibits transcriptomic activity in coastal marine sediment.</title>
        <authorList>
            <person name="Lindsay M."/>
            <person name="Orcutt B."/>
            <person name="Emerson D."/>
            <person name="Stepanauskas R."/>
            <person name="D'Angelo T."/>
        </authorList>
    </citation>
    <scope>NUCLEOTIDE SEQUENCE [LARGE SCALE GENOMIC DNA]</scope>
    <source>
        <strain evidence="9">SAG AM-311-K15</strain>
    </source>
</reference>
<feature type="transmembrane region" description="Helical" evidence="6">
    <location>
        <begin position="450"/>
        <end position="470"/>
    </location>
</feature>
<dbReference type="Pfam" id="PF02310">
    <property type="entry name" value="B12-binding"/>
    <property type="match status" value="1"/>
</dbReference>
<dbReference type="Gene3D" id="3.80.30.20">
    <property type="entry name" value="tm_1862 like domain"/>
    <property type="match status" value="1"/>
</dbReference>
<accession>A0ABV6YZ00</accession>
<dbReference type="InterPro" id="IPR007197">
    <property type="entry name" value="rSAM"/>
</dbReference>
<dbReference type="PANTHER" id="PTHR43409">
    <property type="entry name" value="ANAEROBIC MAGNESIUM-PROTOPORPHYRIN IX MONOMETHYL ESTER CYCLASE-RELATED"/>
    <property type="match status" value="1"/>
</dbReference>
<feature type="domain" description="Radical SAM core" evidence="8">
    <location>
        <begin position="193"/>
        <end position="424"/>
    </location>
</feature>
<dbReference type="CDD" id="cd01335">
    <property type="entry name" value="Radical_SAM"/>
    <property type="match status" value="1"/>
</dbReference>
<keyword evidence="5" id="KW-0411">Iron-sulfur</keyword>
<dbReference type="InterPro" id="IPR058240">
    <property type="entry name" value="rSAM_sf"/>
</dbReference>
<name>A0ABV6YZ00_UNCC1</name>
<keyword evidence="3" id="KW-0479">Metal-binding</keyword>
<feature type="domain" description="B12-binding" evidence="7">
    <location>
        <begin position="1"/>
        <end position="131"/>
    </location>
</feature>
<dbReference type="EMBL" id="JBHPBY010000187">
    <property type="protein sequence ID" value="MFC1851425.1"/>
    <property type="molecule type" value="Genomic_DNA"/>
</dbReference>
<evidence type="ECO:0000259" key="7">
    <source>
        <dbReference type="PROSITE" id="PS51332"/>
    </source>
</evidence>
<dbReference type="Pfam" id="PF04055">
    <property type="entry name" value="Radical_SAM"/>
    <property type="match status" value="1"/>
</dbReference>
<comment type="cofactor">
    <cofactor evidence="1">
        <name>[4Fe-4S] cluster</name>
        <dbReference type="ChEBI" id="CHEBI:49883"/>
    </cofactor>
</comment>